<reference evidence="12 13" key="1">
    <citation type="submission" date="2019-12" db="EMBL/GenBank/DDBJ databases">
        <authorList>
            <person name="Li M."/>
        </authorList>
    </citation>
    <scope>NUCLEOTIDE SEQUENCE [LARGE SCALE GENOMIC DNA]</scope>
    <source>
        <strain evidence="12 13">GBMRC 2024</strain>
    </source>
</reference>
<comment type="cofactor">
    <cofactor evidence="2">
        <name>[4Fe-4S] cluster</name>
        <dbReference type="ChEBI" id="CHEBI:49883"/>
    </cofactor>
</comment>
<evidence type="ECO:0000256" key="2">
    <source>
        <dbReference type="ARBA" id="ARBA00001966"/>
    </source>
</evidence>
<evidence type="ECO:0000256" key="9">
    <source>
        <dbReference type="ARBA" id="ARBA00023014"/>
    </source>
</evidence>
<sequence length="664" mass="70398">MRQLHPHLFSEIDIGPMRVRNRILSTGHQTYLSRGGRPSEHMVAYHEARARGGAGLIITESARFHESSLSDAPDLTIHEDSAIAPFAALAEAVHRHGARIIGQLSHAGRVTRRMGDGMRGIVYAPSPVAEHRNHVVPREMPAGMVEEVIAAAAEGARRYRDAGYDGVELMASHGLLFAQFLNPRVNRRSDRFGGALENRMRPLADSLAAIRRSVGPGMALGLRISAEELELDGLERPEVIEICHRLAGAGLVDYINVTIGSMAGLGSSVHVVPPMELSPAYVATGAAAIRAALDIPVLVAGRINDSGVAERVLAAGQADMVAMTRALITDPDLPNKVLTGRMDEVRACIGCNQACIGHFHSGHAISCIQSPRTGRELRLPGPETARHPLKVMVVGGGPAGLRAAITAAEDGHDVTLHEAAPAPGGQARLAQMLPGRAEFGGLITNLLGEAGRLGITLKTGSRVDAAMITAEAPDFVVLATGSTMLPPEIEGEGTVLPFEEVLTGRARTGARVLVCDWRCDWVGIGMAMRLAAEGCHVRLAVNGATAGQTIPQYVRDHWIGRLHEAGIEVIPYARLFGVEDGTAYLAHAASDQPILCEEVDSVVLINGRASDTALADEVARLGLPCVCVGDCNTARTAEEAIFEGLAMTRRALRKVTPPCPAEAS</sequence>
<accession>A0A6L7G462</accession>
<evidence type="ECO:0000259" key="11">
    <source>
        <dbReference type="Pfam" id="PF07992"/>
    </source>
</evidence>
<dbReference type="GO" id="GO:0008670">
    <property type="term" value="F:2,4-dienoyl-CoA reductase (NADPH) activity"/>
    <property type="evidence" value="ECO:0007669"/>
    <property type="project" value="TreeGrafter"/>
</dbReference>
<dbReference type="EMBL" id="WUMU01000015">
    <property type="protein sequence ID" value="MXN18895.1"/>
    <property type="molecule type" value="Genomic_DNA"/>
</dbReference>
<evidence type="ECO:0000313" key="12">
    <source>
        <dbReference type="EMBL" id="MXN18895.1"/>
    </source>
</evidence>
<dbReference type="Gene3D" id="3.20.20.70">
    <property type="entry name" value="Aldolase class I"/>
    <property type="match status" value="1"/>
</dbReference>
<dbReference type="InterPro" id="IPR051793">
    <property type="entry name" value="NADH:flavin_oxidoreductase"/>
</dbReference>
<name>A0A6L7G462_9RHOB</name>
<dbReference type="Gene3D" id="3.50.50.60">
    <property type="entry name" value="FAD/NAD(P)-binding domain"/>
    <property type="match status" value="1"/>
</dbReference>
<dbReference type="GO" id="GO:0046872">
    <property type="term" value="F:metal ion binding"/>
    <property type="evidence" value="ECO:0007669"/>
    <property type="project" value="UniProtKB-KW"/>
</dbReference>
<dbReference type="PANTHER" id="PTHR42917">
    <property type="entry name" value="2,4-DIENOYL-COA REDUCTASE"/>
    <property type="match status" value="1"/>
</dbReference>
<gene>
    <name evidence="12" type="ORF">GR170_13680</name>
</gene>
<comment type="similarity">
    <text evidence="3">In the N-terminal section; belongs to the NADH:flavin oxidoreductase/NADH oxidase family.</text>
</comment>
<keyword evidence="7" id="KW-0560">Oxidoreductase</keyword>
<dbReference type="Pfam" id="PF00724">
    <property type="entry name" value="Oxidored_FMN"/>
    <property type="match status" value="1"/>
</dbReference>
<dbReference type="AlphaFoldDB" id="A0A6L7G462"/>
<dbReference type="GO" id="GO:0051536">
    <property type="term" value="F:iron-sulfur cluster binding"/>
    <property type="evidence" value="ECO:0007669"/>
    <property type="project" value="UniProtKB-KW"/>
</dbReference>
<dbReference type="SUPFAM" id="SSF51395">
    <property type="entry name" value="FMN-linked oxidoreductases"/>
    <property type="match status" value="1"/>
</dbReference>
<organism evidence="12 13">
    <name type="scientific">Pseudooceanicola albus</name>
    <dbReference type="NCBI Taxonomy" id="2692189"/>
    <lineage>
        <taxon>Bacteria</taxon>
        <taxon>Pseudomonadati</taxon>
        <taxon>Pseudomonadota</taxon>
        <taxon>Alphaproteobacteria</taxon>
        <taxon>Rhodobacterales</taxon>
        <taxon>Paracoccaceae</taxon>
        <taxon>Pseudooceanicola</taxon>
    </lineage>
</organism>
<keyword evidence="6" id="KW-0479">Metal-binding</keyword>
<evidence type="ECO:0000313" key="13">
    <source>
        <dbReference type="Proteomes" id="UP000477911"/>
    </source>
</evidence>
<dbReference type="GO" id="GO:0010181">
    <property type="term" value="F:FMN binding"/>
    <property type="evidence" value="ECO:0007669"/>
    <property type="project" value="InterPro"/>
</dbReference>
<evidence type="ECO:0000256" key="8">
    <source>
        <dbReference type="ARBA" id="ARBA00023004"/>
    </source>
</evidence>
<dbReference type="Gene3D" id="3.40.50.720">
    <property type="entry name" value="NAD(P)-binding Rossmann-like Domain"/>
    <property type="match status" value="1"/>
</dbReference>
<keyword evidence="9" id="KW-0411">Iron-sulfur</keyword>
<dbReference type="PANTHER" id="PTHR42917:SF2">
    <property type="entry name" value="2,4-DIENOYL-COA REDUCTASE [(2E)-ENOYL-COA-PRODUCING]"/>
    <property type="match status" value="1"/>
</dbReference>
<dbReference type="InterPro" id="IPR036188">
    <property type="entry name" value="FAD/NAD-bd_sf"/>
</dbReference>
<dbReference type="Proteomes" id="UP000477911">
    <property type="component" value="Unassembled WGS sequence"/>
</dbReference>
<evidence type="ECO:0000256" key="5">
    <source>
        <dbReference type="ARBA" id="ARBA00022643"/>
    </source>
</evidence>
<evidence type="ECO:0000256" key="4">
    <source>
        <dbReference type="ARBA" id="ARBA00022630"/>
    </source>
</evidence>
<evidence type="ECO:0000256" key="3">
    <source>
        <dbReference type="ARBA" id="ARBA00011048"/>
    </source>
</evidence>
<evidence type="ECO:0000256" key="7">
    <source>
        <dbReference type="ARBA" id="ARBA00023002"/>
    </source>
</evidence>
<dbReference type="Pfam" id="PF07992">
    <property type="entry name" value="Pyr_redox_2"/>
    <property type="match status" value="1"/>
</dbReference>
<dbReference type="SUPFAM" id="SSF51905">
    <property type="entry name" value="FAD/NAD(P)-binding domain"/>
    <property type="match status" value="1"/>
</dbReference>
<keyword evidence="5" id="KW-0288">FMN</keyword>
<evidence type="ECO:0000256" key="6">
    <source>
        <dbReference type="ARBA" id="ARBA00022723"/>
    </source>
</evidence>
<proteinExistence type="inferred from homology"/>
<keyword evidence="8" id="KW-0408">Iron</keyword>
<keyword evidence="4" id="KW-0285">Flavoprotein</keyword>
<comment type="cofactor">
    <cofactor evidence="1">
        <name>FMN</name>
        <dbReference type="ChEBI" id="CHEBI:58210"/>
    </cofactor>
</comment>
<dbReference type="GO" id="GO:0033543">
    <property type="term" value="P:fatty acid beta-oxidation, unsaturated, even number, reductase/isomerase pathway"/>
    <property type="evidence" value="ECO:0007669"/>
    <property type="project" value="TreeGrafter"/>
</dbReference>
<dbReference type="PRINTS" id="PR00368">
    <property type="entry name" value="FADPNR"/>
</dbReference>
<dbReference type="InterPro" id="IPR001155">
    <property type="entry name" value="OxRdtase_FMN_N"/>
</dbReference>
<dbReference type="RefSeq" id="WP_160895010.1">
    <property type="nucleotide sequence ID" value="NZ_WUMU01000015.1"/>
</dbReference>
<dbReference type="InterPro" id="IPR013785">
    <property type="entry name" value="Aldolase_TIM"/>
</dbReference>
<evidence type="ECO:0000259" key="10">
    <source>
        <dbReference type="Pfam" id="PF00724"/>
    </source>
</evidence>
<keyword evidence="13" id="KW-1185">Reference proteome</keyword>
<feature type="domain" description="FAD/NAD(P)-binding" evidence="11">
    <location>
        <begin position="390"/>
        <end position="625"/>
    </location>
</feature>
<protein>
    <submittedName>
        <fullName evidence="12">FAD-binding protein</fullName>
    </submittedName>
</protein>
<feature type="domain" description="NADH:flavin oxidoreductase/NADH oxidase N-terminal" evidence="10">
    <location>
        <begin position="8"/>
        <end position="343"/>
    </location>
</feature>
<dbReference type="InterPro" id="IPR023753">
    <property type="entry name" value="FAD/NAD-binding_dom"/>
</dbReference>
<evidence type="ECO:0000256" key="1">
    <source>
        <dbReference type="ARBA" id="ARBA00001917"/>
    </source>
</evidence>
<comment type="caution">
    <text evidence="12">The sequence shown here is derived from an EMBL/GenBank/DDBJ whole genome shotgun (WGS) entry which is preliminary data.</text>
</comment>